<feature type="signal peptide" evidence="1">
    <location>
        <begin position="1"/>
        <end position="18"/>
    </location>
</feature>
<evidence type="ECO:0000313" key="3">
    <source>
        <dbReference type="Proteomes" id="UP000587991"/>
    </source>
</evidence>
<comment type="caution">
    <text evidence="2">The sequence shown here is derived from an EMBL/GenBank/DDBJ whole genome shotgun (WGS) entry which is preliminary data.</text>
</comment>
<protein>
    <recommendedName>
        <fullName evidence="4">Lipoprotein</fullName>
    </recommendedName>
</protein>
<accession>A0A847SB62</accession>
<keyword evidence="3" id="KW-1185">Reference proteome</keyword>
<organism evidence="2 3">
    <name type="scientific">Leeia aquatica</name>
    <dbReference type="NCBI Taxonomy" id="2725557"/>
    <lineage>
        <taxon>Bacteria</taxon>
        <taxon>Pseudomonadati</taxon>
        <taxon>Pseudomonadota</taxon>
        <taxon>Betaproteobacteria</taxon>
        <taxon>Neisseriales</taxon>
        <taxon>Leeiaceae</taxon>
        <taxon>Leeia</taxon>
    </lineage>
</organism>
<evidence type="ECO:0008006" key="4">
    <source>
        <dbReference type="Google" id="ProtNLM"/>
    </source>
</evidence>
<dbReference type="EMBL" id="JABAIM010000001">
    <property type="protein sequence ID" value="NLR74328.1"/>
    <property type="molecule type" value="Genomic_DNA"/>
</dbReference>
<name>A0A847SB62_9NEIS</name>
<dbReference type="AlphaFoldDB" id="A0A847SB62"/>
<reference evidence="2 3" key="1">
    <citation type="submission" date="2020-04" db="EMBL/GenBank/DDBJ databases">
        <title>Draft genome of Leeia sp. IMCC25680.</title>
        <authorList>
            <person name="Song J."/>
            <person name="Cho J.-C."/>
        </authorList>
    </citation>
    <scope>NUCLEOTIDE SEQUENCE [LARGE SCALE GENOMIC DNA]</scope>
    <source>
        <strain evidence="2 3">IMCC25680</strain>
    </source>
</reference>
<feature type="chain" id="PRO_5032711050" description="Lipoprotein" evidence="1">
    <location>
        <begin position="19"/>
        <end position="135"/>
    </location>
</feature>
<sequence>MSRLLPALLMLCALSCHAEERLWIIKTEPLYLDFNSVKRTGSLLTYRMRLDHAKPGLMYLALEVLHNCSSLNTQVTQGYARLEGENEQTLPVREELREPLRPKGAAFMQVHRLLCQGASPREVIQAWTAAGMPSE</sequence>
<dbReference type="RefSeq" id="WP_168875950.1">
    <property type="nucleotide sequence ID" value="NZ_JABAIM010000001.1"/>
</dbReference>
<proteinExistence type="predicted"/>
<keyword evidence="1" id="KW-0732">Signal</keyword>
<gene>
    <name evidence="2" type="ORF">HF682_04065</name>
</gene>
<evidence type="ECO:0000256" key="1">
    <source>
        <dbReference type="SAM" id="SignalP"/>
    </source>
</evidence>
<evidence type="ECO:0000313" key="2">
    <source>
        <dbReference type="EMBL" id="NLR74328.1"/>
    </source>
</evidence>
<dbReference type="Proteomes" id="UP000587991">
    <property type="component" value="Unassembled WGS sequence"/>
</dbReference>